<proteinExistence type="predicted"/>
<feature type="region of interest" description="Disordered" evidence="1">
    <location>
        <begin position="63"/>
        <end position="90"/>
    </location>
</feature>
<accession>A0A9X4KSQ8</accession>
<organism evidence="2 3">
    <name type="scientific">Cohnella rhizosphaerae</name>
    <dbReference type="NCBI Taxonomy" id="1457232"/>
    <lineage>
        <taxon>Bacteria</taxon>
        <taxon>Bacillati</taxon>
        <taxon>Bacillota</taxon>
        <taxon>Bacilli</taxon>
        <taxon>Bacillales</taxon>
        <taxon>Paenibacillaceae</taxon>
        <taxon>Cohnella</taxon>
    </lineage>
</organism>
<keyword evidence="3" id="KW-1185">Reference proteome</keyword>
<evidence type="ECO:0000256" key="1">
    <source>
        <dbReference type="SAM" id="MobiDB-lite"/>
    </source>
</evidence>
<dbReference type="RefSeq" id="WP_277531611.1">
    <property type="nucleotide sequence ID" value="NZ_JAPDIA010000003.1"/>
</dbReference>
<sequence>MNGNGIWNRDQADEAARSVYRYMMHSKPAQWGGHEWTDWAMNADRWDWNAGVGVIAAAEFAGVTGGRGDSQRDRGVGSAQYRTVQGDSGY</sequence>
<reference evidence="2" key="1">
    <citation type="submission" date="2022-10" db="EMBL/GenBank/DDBJ databases">
        <title>Comparative genomic analysis of Cohnella hashimotonis sp. nov., isolated from the International Space Station.</title>
        <authorList>
            <person name="Simpson A."/>
            <person name="Venkateswaran K."/>
        </authorList>
    </citation>
    <scope>NUCLEOTIDE SEQUENCE</scope>
    <source>
        <strain evidence="2">DSM 28161</strain>
    </source>
</reference>
<comment type="caution">
    <text evidence="2">The sequence shown here is derived from an EMBL/GenBank/DDBJ whole genome shotgun (WGS) entry which is preliminary data.</text>
</comment>
<dbReference type="EMBL" id="JAPDIA010000003">
    <property type="protein sequence ID" value="MDG0810003.1"/>
    <property type="molecule type" value="Genomic_DNA"/>
</dbReference>
<evidence type="ECO:0000313" key="3">
    <source>
        <dbReference type="Proteomes" id="UP001153404"/>
    </source>
</evidence>
<feature type="compositionally biased region" description="Polar residues" evidence="1">
    <location>
        <begin position="80"/>
        <end position="90"/>
    </location>
</feature>
<dbReference type="Proteomes" id="UP001153404">
    <property type="component" value="Unassembled WGS sequence"/>
</dbReference>
<dbReference type="AlphaFoldDB" id="A0A9X4KSQ8"/>
<name>A0A9X4KSQ8_9BACL</name>
<evidence type="ECO:0000313" key="2">
    <source>
        <dbReference type="EMBL" id="MDG0810003.1"/>
    </source>
</evidence>
<protein>
    <submittedName>
        <fullName evidence="2">Uncharacterized protein</fullName>
    </submittedName>
</protein>
<gene>
    <name evidence="2" type="ORF">OMP40_12075</name>
</gene>